<dbReference type="Pfam" id="PF02589">
    <property type="entry name" value="LUD_dom"/>
    <property type="match status" value="1"/>
</dbReference>
<dbReference type="AlphaFoldDB" id="A0A1G4RBB3"/>
<feature type="domain" description="LUD" evidence="1">
    <location>
        <begin position="53"/>
        <end position="259"/>
    </location>
</feature>
<name>A0A1G4RBB3_9BACL</name>
<dbReference type="Proteomes" id="UP000198601">
    <property type="component" value="Unassembled WGS sequence"/>
</dbReference>
<dbReference type="OrthoDB" id="9794157at2"/>
<dbReference type="PANTHER" id="PTHR43682">
    <property type="entry name" value="LACTATE UTILIZATION PROTEIN C"/>
    <property type="match status" value="1"/>
</dbReference>
<gene>
    <name evidence="2" type="ORF">SAMN04487970_101412</name>
</gene>
<evidence type="ECO:0000313" key="2">
    <source>
        <dbReference type="EMBL" id="SCW54047.1"/>
    </source>
</evidence>
<dbReference type="InterPro" id="IPR037171">
    <property type="entry name" value="NagB/RpiA_transferase-like"/>
</dbReference>
<evidence type="ECO:0000259" key="1">
    <source>
        <dbReference type="Pfam" id="PF02589"/>
    </source>
</evidence>
<protein>
    <submittedName>
        <fullName evidence="2">L-lactate dehydrogenase complex protein LldG</fullName>
    </submittedName>
</protein>
<organism evidence="2 3">
    <name type="scientific">Paenibacillus tianmuensis</name>
    <dbReference type="NCBI Taxonomy" id="624147"/>
    <lineage>
        <taxon>Bacteria</taxon>
        <taxon>Bacillati</taxon>
        <taxon>Bacillota</taxon>
        <taxon>Bacilli</taxon>
        <taxon>Bacillales</taxon>
        <taxon>Paenibacillaceae</taxon>
        <taxon>Paenibacillus</taxon>
    </lineage>
</organism>
<keyword evidence="3" id="KW-1185">Reference proteome</keyword>
<sequence length="260" mass="28448">MSNETIRGREAFIANLSSRLGRREVAAAAPAHPFRGAPEFYKQIKLTTEEKIELFAWNWQALTGKVLVVDEAEAADKVSAWLRDIAAELGVTHVSRWEHEGLKALGLDEALAASGIAVAPWRPVETDAEAGDSDVWPKAAGGANWAQRSELLKRTERCQLGIVWPDFAVANTSTLVLQCSPQRGRSVSLLTEILFAVFRADQLVYRMGEAFEQITRGKQLPGQYASSLNLITGPSRSADIENDLTIGIHGPGKVYAVIIR</sequence>
<proteinExistence type="predicted"/>
<dbReference type="SUPFAM" id="SSF100950">
    <property type="entry name" value="NagB/RpiA/CoA transferase-like"/>
    <property type="match status" value="1"/>
</dbReference>
<reference evidence="3" key="1">
    <citation type="submission" date="2016-10" db="EMBL/GenBank/DDBJ databases">
        <authorList>
            <person name="Varghese N."/>
            <person name="Submissions S."/>
        </authorList>
    </citation>
    <scope>NUCLEOTIDE SEQUENCE [LARGE SCALE GENOMIC DNA]</scope>
    <source>
        <strain evidence="3">CGMCC 1.8946</strain>
    </source>
</reference>
<dbReference type="InterPro" id="IPR024185">
    <property type="entry name" value="FTHF_cligase-like_sf"/>
</dbReference>
<accession>A0A1G4RBB3</accession>
<dbReference type="PANTHER" id="PTHR43682:SF1">
    <property type="entry name" value="LACTATE UTILIZATION PROTEIN C"/>
    <property type="match status" value="1"/>
</dbReference>
<evidence type="ECO:0000313" key="3">
    <source>
        <dbReference type="Proteomes" id="UP000198601"/>
    </source>
</evidence>
<dbReference type="EMBL" id="FMTT01000014">
    <property type="protein sequence ID" value="SCW54047.1"/>
    <property type="molecule type" value="Genomic_DNA"/>
</dbReference>
<dbReference type="Gene3D" id="3.40.50.10420">
    <property type="entry name" value="NagB/RpiA/CoA transferase-like"/>
    <property type="match status" value="1"/>
</dbReference>
<dbReference type="STRING" id="624147.SAMN04487970_101412"/>
<dbReference type="InterPro" id="IPR003741">
    <property type="entry name" value="LUD_dom"/>
</dbReference>
<dbReference type="RefSeq" id="WP_090671244.1">
    <property type="nucleotide sequence ID" value="NZ_FMTT01000014.1"/>
</dbReference>